<reference evidence="2 3" key="1">
    <citation type="submission" date="2019-09" db="EMBL/GenBank/DDBJ databases">
        <title>Hydrogenophaga aromatica sp. nov., isolated from a para-xylene-degrading enrichment culture.</title>
        <authorList>
            <person name="Tancsics A."/>
            <person name="Banerjee S."/>
        </authorList>
    </citation>
    <scope>NUCLEOTIDE SEQUENCE [LARGE SCALE GENOMIC DNA]</scope>
    <source>
        <strain evidence="2 3">D2P1</strain>
    </source>
</reference>
<feature type="domain" description="Glycosyltransferase subfamily 4-like N-terminal" evidence="1">
    <location>
        <begin position="34"/>
        <end position="202"/>
    </location>
</feature>
<dbReference type="InterPro" id="IPR050194">
    <property type="entry name" value="Glycosyltransferase_grp1"/>
</dbReference>
<evidence type="ECO:0000313" key="2">
    <source>
        <dbReference type="EMBL" id="NWF48719.1"/>
    </source>
</evidence>
<dbReference type="GO" id="GO:0016757">
    <property type="term" value="F:glycosyltransferase activity"/>
    <property type="evidence" value="ECO:0007669"/>
    <property type="project" value="UniProtKB-ARBA"/>
</dbReference>
<dbReference type="RefSeq" id="WP_177139513.1">
    <property type="nucleotide sequence ID" value="NZ_VYGV01000028.1"/>
</dbReference>
<name>A0A7Y8L051_9BURK</name>
<dbReference type="PANTHER" id="PTHR45947">
    <property type="entry name" value="SULFOQUINOVOSYL TRANSFERASE SQD2"/>
    <property type="match status" value="1"/>
</dbReference>
<proteinExistence type="predicted"/>
<dbReference type="SUPFAM" id="SSF53756">
    <property type="entry name" value="UDP-Glycosyltransferase/glycogen phosphorylase"/>
    <property type="match status" value="1"/>
</dbReference>
<dbReference type="Pfam" id="PF13692">
    <property type="entry name" value="Glyco_trans_1_4"/>
    <property type="match status" value="1"/>
</dbReference>
<accession>A0A7Y8L051</accession>
<dbReference type="Pfam" id="PF13439">
    <property type="entry name" value="Glyco_transf_4"/>
    <property type="match status" value="1"/>
</dbReference>
<dbReference type="InterPro" id="IPR028098">
    <property type="entry name" value="Glyco_trans_4-like_N"/>
</dbReference>
<comment type="caution">
    <text evidence="2">The sequence shown here is derived from an EMBL/GenBank/DDBJ whole genome shotgun (WGS) entry which is preliminary data.</text>
</comment>
<dbReference type="Proteomes" id="UP000545507">
    <property type="component" value="Unassembled WGS sequence"/>
</dbReference>
<sequence>MNHLASQNILVQEFPAARPSLRLAVVTETWPPEVNGVALTLARLVQGLCERNHQVQLVRPRQTRADLGAHDAGFEEVLMRGMPIPRYPQLKLGLPGKKALVSAWALQRPDLVHIATEGPLGWSALQAARHLRLPVTSDFRTNFHSYSQHYGLGWLKKPIVAYLRKFHNLTQCTMVPTRALCAELISSGFENTRVVARGVDTQLFRPERRSSELRAQWGADEASLVLLVVGRLAAEKNLEIAIRAFEAMAAVHRDVRLVFVGDGPQREALQQRCPPAVFVGQLRQDTLAACYASADLCLFPSLTETFGNVTLEALSSGLPVLAFDTAAAAEWLEPCVTGWMAPAGDASAYVALARELAAHPQHITQASTRARQQVAQLDWQQIAAQVEAVFTGVMARHVGRTMPAAPPLPAL</sequence>
<dbReference type="Gene3D" id="3.40.50.2000">
    <property type="entry name" value="Glycogen Phosphorylase B"/>
    <property type="match status" value="2"/>
</dbReference>
<evidence type="ECO:0000313" key="3">
    <source>
        <dbReference type="Proteomes" id="UP000545507"/>
    </source>
</evidence>
<evidence type="ECO:0000259" key="1">
    <source>
        <dbReference type="Pfam" id="PF13439"/>
    </source>
</evidence>
<dbReference type="PANTHER" id="PTHR45947:SF3">
    <property type="entry name" value="SULFOQUINOVOSYL TRANSFERASE SQD2"/>
    <property type="match status" value="1"/>
</dbReference>
<organism evidence="2 3">
    <name type="scientific">Hydrogenophaga aromaticivorans</name>
    <dbReference type="NCBI Taxonomy" id="2610898"/>
    <lineage>
        <taxon>Bacteria</taxon>
        <taxon>Pseudomonadati</taxon>
        <taxon>Pseudomonadota</taxon>
        <taxon>Betaproteobacteria</taxon>
        <taxon>Burkholderiales</taxon>
        <taxon>Comamonadaceae</taxon>
        <taxon>Hydrogenophaga</taxon>
    </lineage>
</organism>
<keyword evidence="3" id="KW-1185">Reference proteome</keyword>
<keyword evidence="2" id="KW-0808">Transferase</keyword>
<gene>
    <name evidence="2" type="ORF">F3K02_26165</name>
</gene>
<dbReference type="EMBL" id="VYGV01000028">
    <property type="protein sequence ID" value="NWF48719.1"/>
    <property type="molecule type" value="Genomic_DNA"/>
</dbReference>
<dbReference type="AlphaFoldDB" id="A0A7Y8L051"/>
<dbReference type="CDD" id="cd03814">
    <property type="entry name" value="GT4-like"/>
    <property type="match status" value="1"/>
</dbReference>
<protein>
    <submittedName>
        <fullName evidence="2">Glycosyltransferase family 1 protein</fullName>
    </submittedName>
</protein>